<protein>
    <submittedName>
        <fullName evidence="2">Uncharacterized protein</fullName>
    </submittedName>
</protein>
<dbReference type="RefSeq" id="XP_024717657.1">
    <property type="nucleotide sequence ID" value="XM_024863687.1"/>
</dbReference>
<sequence>MVEWEPADTGSTVSARGPRGVAGRADVMGAGRQSAVSSNKLTAVAGSHGNRWNLIIKPPKPTAGCLHTEKQSLYKANVSEKRYN</sequence>
<reference evidence="2 3" key="1">
    <citation type="journal article" date="2018" name="New Phytol.">
        <title>Comparative genomics and transcriptomics depict ericoid mycorrhizal fungi as versatile saprotrophs and plant mutualists.</title>
        <authorList>
            <person name="Martino E."/>
            <person name="Morin E."/>
            <person name="Grelet G.A."/>
            <person name="Kuo A."/>
            <person name="Kohler A."/>
            <person name="Daghino S."/>
            <person name="Barry K.W."/>
            <person name="Cichocki N."/>
            <person name="Clum A."/>
            <person name="Dockter R.B."/>
            <person name="Hainaut M."/>
            <person name="Kuo R.C."/>
            <person name="LaButti K."/>
            <person name="Lindahl B.D."/>
            <person name="Lindquist E.A."/>
            <person name="Lipzen A."/>
            <person name="Khouja H.R."/>
            <person name="Magnuson J."/>
            <person name="Murat C."/>
            <person name="Ohm R.A."/>
            <person name="Singer S.W."/>
            <person name="Spatafora J.W."/>
            <person name="Wang M."/>
            <person name="Veneault-Fourrey C."/>
            <person name="Henrissat B."/>
            <person name="Grigoriev I.V."/>
            <person name="Martin F.M."/>
            <person name="Perotto S."/>
        </authorList>
    </citation>
    <scope>NUCLEOTIDE SEQUENCE [LARGE SCALE GENOMIC DNA]</scope>
    <source>
        <strain evidence="2 3">ATCC 22711</strain>
    </source>
</reference>
<keyword evidence="3" id="KW-1185">Reference proteome</keyword>
<dbReference type="InParanoid" id="A0A2T3ASK6"/>
<feature type="region of interest" description="Disordered" evidence="1">
    <location>
        <begin position="1"/>
        <end position="24"/>
    </location>
</feature>
<accession>A0A2T3ASK6</accession>
<evidence type="ECO:0000313" key="3">
    <source>
        <dbReference type="Proteomes" id="UP000241818"/>
    </source>
</evidence>
<dbReference type="EMBL" id="KZ679016">
    <property type="protein sequence ID" value="PSS10478.1"/>
    <property type="molecule type" value="Genomic_DNA"/>
</dbReference>
<gene>
    <name evidence="2" type="ORF">M430DRAFT_175021</name>
</gene>
<dbReference type="GeneID" id="36571768"/>
<evidence type="ECO:0000256" key="1">
    <source>
        <dbReference type="SAM" id="MobiDB-lite"/>
    </source>
</evidence>
<dbReference type="AlphaFoldDB" id="A0A2T3ASK6"/>
<organism evidence="2 3">
    <name type="scientific">Amorphotheca resinae ATCC 22711</name>
    <dbReference type="NCBI Taxonomy" id="857342"/>
    <lineage>
        <taxon>Eukaryota</taxon>
        <taxon>Fungi</taxon>
        <taxon>Dikarya</taxon>
        <taxon>Ascomycota</taxon>
        <taxon>Pezizomycotina</taxon>
        <taxon>Leotiomycetes</taxon>
        <taxon>Helotiales</taxon>
        <taxon>Amorphothecaceae</taxon>
        <taxon>Amorphotheca</taxon>
    </lineage>
</organism>
<dbReference type="Proteomes" id="UP000241818">
    <property type="component" value="Unassembled WGS sequence"/>
</dbReference>
<evidence type="ECO:0000313" key="2">
    <source>
        <dbReference type="EMBL" id="PSS10478.1"/>
    </source>
</evidence>
<proteinExistence type="predicted"/>
<name>A0A2T3ASK6_AMORE</name>